<feature type="domain" description="Laminin G" evidence="3">
    <location>
        <begin position="80"/>
        <end position="160"/>
    </location>
</feature>
<sequence length="243" mass="27084">MTDTSDHPTGTDITKPDETSDNPKDTDGKQITIESTKQQGIDPVRTKNSSGTTECTQRKLHSEDTNVELFIDRVDNRKKGSNQVRYRLNKDKDPDIFSLNSGNLADGHLHTVKINREGPSVHIEIDHFHTMNYKLSSVSDTAFNGLKSLVLGKIVDDSKPTEEEPLQNAVKSDSAVIGGVIAIVIFVILCTFAITGRLLYRNKATYQNNEPKRTDYAENADAALKNHANYQDSVSEGRKEYFI</sequence>
<evidence type="ECO:0000259" key="3">
    <source>
        <dbReference type="Pfam" id="PF02210"/>
    </source>
</evidence>
<reference evidence="4 5" key="1">
    <citation type="journal article" date="2018" name="Nat. Ecol. Evol.">
        <title>Shark genomes provide insights into elasmobranch evolution and the origin of vertebrates.</title>
        <authorList>
            <person name="Hara Y"/>
            <person name="Yamaguchi K"/>
            <person name="Onimaru K"/>
            <person name="Kadota M"/>
            <person name="Koyanagi M"/>
            <person name="Keeley SD"/>
            <person name="Tatsumi K"/>
            <person name="Tanaka K"/>
            <person name="Motone F"/>
            <person name="Kageyama Y"/>
            <person name="Nozu R"/>
            <person name="Adachi N"/>
            <person name="Nishimura O"/>
            <person name="Nakagawa R"/>
            <person name="Tanegashima C"/>
            <person name="Kiyatake I"/>
            <person name="Matsumoto R"/>
            <person name="Murakumo K"/>
            <person name="Nishida K"/>
            <person name="Terakita A"/>
            <person name="Kuratani S"/>
            <person name="Sato K"/>
            <person name="Hyodo S Kuraku.S."/>
        </authorList>
    </citation>
    <scope>NUCLEOTIDE SEQUENCE [LARGE SCALE GENOMIC DNA]</scope>
</reference>
<accession>A0A401PDS4</accession>
<evidence type="ECO:0000256" key="2">
    <source>
        <dbReference type="SAM" id="Phobius"/>
    </source>
</evidence>
<dbReference type="Pfam" id="PF02210">
    <property type="entry name" value="Laminin_G_2"/>
    <property type="match status" value="1"/>
</dbReference>
<feature type="compositionally biased region" description="Basic and acidic residues" evidence="1">
    <location>
        <begin position="14"/>
        <end position="28"/>
    </location>
</feature>
<dbReference type="EMBL" id="BFAA01003438">
    <property type="protein sequence ID" value="GCB71276.1"/>
    <property type="molecule type" value="Genomic_DNA"/>
</dbReference>
<dbReference type="GO" id="GO:0030863">
    <property type="term" value="C:cortical cytoskeleton"/>
    <property type="evidence" value="ECO:0007669"/>
    <property type="project" value="TreeGrafter"/>
</dbReference>
<dbReference type="PANTHER" id="PTHR47614">
    <property type="entry name" value="GLYCOPHORIN-C"/>
    <property type="match status" value="1"/>
</dbReference>
<dbReference type="Proteomes" id="UP000288216">
    <property type="component" value="Unassembled WGS sequence"/>
</dbReference>
<dbReference type="GO" id="GO:0016020">
    <property type="term" value="C:membrane"/>
    <property type="evidence" value="ECO:0007669"/>
    <property type="project" value="TreeGrafter"/>
</dbReference>
<dbReference type="Gene3D" id="2.60.120.200">
    <property type="match status" value="1"/>
</dbReference>
<dbReference type="InterPro" id="IPR001791">
    <property type="entry name" value="Laminin_G"/>
</dbReference>
<evidence type="ECO:0000256" key="1">
    <source>
        <dbReference type="SAM" id="MobiDB-lite"/>
    </source>
</evidence>
<comment type="caution">
    <text evidence="4">The sequence shown here is derived from an EMBL/GenBank/DDBJ whole genome shotgun (WGS) entry which is preliminary data.</text>
</comment>
<dbReference type="InterPro" id="IPR042192">
    <property type="entry name" value="Glycophorin-C"/>
</dbReference>
<dbReference type="STRING" id="75743.A0A401PDS4"/>
<feature type="region of interest" description="Disordered" evidence="1">
    <location>
        <begin position="1"/>
        <end position="60"/>
    </location>
</feature>
<protein>
    <recommendedName>
        <fullName evidence="3">Laminin G domain-containing protein</fullName>
    </recommendedName>
</protein>
<dbReference type="AlphaFoldDB" id="A0A401PDS4"/>
<evidence type="ECO:0000313" key="5">
    <source>
        <dbReference type="Proteomes" id="UP000288216"/>
    </source>
</evidence>
<keyword evidence="2" id="KW-1133">Transmembrane helix</keyword>
<proteinExistence type="predicted"/>
<dbReference type="PANTHER" id="PTHR47614:SF4">
    <property type="entry name" value="NEUREXIN_SYNDECAN_GLYCOPHORIN C DOMAIN-CONTAINING PROTEIN"/>
    <property type="match status" value="1"/>
</dbReference>
<keyword evidence="2" id="KW-0812">Transmembrane</keyword>
<feature type="transmembrane region" description="Helical" evidence="2">
    <location>
        <begin position="175"/>
        <end position="200"/>
    </location>
</feature>
<gene>
    <name evidence="4" type="ORF">scyTo_0008796</name>
</gene>
<keyword evidence="5" id="KW-1185">Reference proteome</keyword>
<dbReference type="InterPro" id="IPR013320">
    <property type="entry name" value="ConA-like_dom_sf"/>
</dbReference>
<feature type="compositionally biased region" description="Polar residues" evidence="1">
    <location>
        <begin position="46"/>
        <end position="55"/>
    </location>
</feature>
<name>A0A401PDS4_SCYTO</name>
<organism evidence="4 5">
    <name type="scientific">Scyliorhinus torazame</name>
    <name type="common">Cloudy catshark</name>
    <name type="synonym">Catulus torazame</name>
    <dbReference type="NCBI Taxonomy" id="75743"/>
    <lineage>
        <taxon>Eukaryota</taxon>
        <taxon>Metazoa</taxon>
        <taxon>Chordata</taxon>
        <taxon>Craniata</taxon>
        <taxon>Vertebrata</taxon>
        <taxon>Chondrichthyes</taxon>
        <taxon>Elasmobranchii</taxon>
        <taxon>Galeomorphii</taxon>
        <taxon>Galeoidea</taxon>
        <taxon>Carcharhiniformes</taxon>
        <taxon>Scyliorhinidae</taxon>
        <taxon>Scyliorhinus</taxon>
    </lineage>
</organism>
<dbReference type="SUPFAM" id="SSF49899">
    <property type="entry name" value="Concanavalin A-like lectins/glucanases"/>
    <property type="match status" value="1"/>
</dbReference>
<evidence type="ECO:0000313" key="4">
    <source>
        <dbReference type="EMBL" id="GCB71276.1"/>
    </source>
</evidence>
<keyword evidence="2" id="KW-0472">Membrane</keyword>